<keyword evidence="4" id="KW-1185">Reference proteome</keyword>
<dbReference type="RefSeq" id="WP_129217956.1">
    <property type="nucleotide sequence ID" value="NZ_QYBC01000003.1"/>
</dbReference>
<dbReference type="Proteomes" id="UP000289411">
    <property type="component" value="Unassembled WGS sequence"/>
</dbReference>
<dbReference type="PANTHER" id="PTHR42760">
    <property type="entry name" value="SHORT-CHAIN DEHYDROGENASES/REDUCTASES FAMILY MEMBER"/>
    <property type="match status" value="1"/>
</dbReference>
<dbReference type="NCBIfam" id="NF005559">
    <property type="entry name" value="PRK07231.1"/>
    <property type="match status" value="1"/>
</dbReference>
<dbReference type="EMBL" id="QYBC01000003">
    <property type="protein sequence ID" value="RYB06599.1"/>
    <property type="molecule type" value="Genomic_DNA"/>
</dbReference>
<name>A0A4Q2RHK1_9HYPH</name>
<dbReference type="PRINTS" id="PR00081">
    <property type="entry name" value="GDHRDH"/>
</dbReference>
<reference evidence="3 4" key="1">
    <citation type="submission" date="2018-09" db="EMBL/GenBank/DDBJ databases">
        <authorList>
            <person name="Grouzdev D.S."/>
            <person name="Krutkina M.S."/>
        </authorList>
    </citation>
    <scope>NUCLEOTIDE SEQUENCE [LARGE SCALE GENOMIC DNA]</scope>
    <source>
        <strain evidence="3 4">RmlP001</strain>
    </source>
</reference>
<dbReference type="FunFam" id="3.40.50.720:FF:000240">
    <property type="entry name" value="SDR family oxidoreductase"/>
    <property type="match status" value="1"/>
</dbReference>
<dbReference type="GO" id="GO:0005975">
    <property type="term" value="P:carbohydrate metabolic process"/>
    <property type="evidence" value="ECO:0007669"/>
    <property type="project" value="UniProtKB-ARBA"/>
</dbReference>
<evidence type="ECO:0000313" key="4">
    <source>
        <dbReference type="Proteomes" id="UP000289411"/>
    </source>
</evidence>
<comment type="similarity">
    <text evidence="1">Belongs to the short-chain dehydrogenases/reductases (SDR) family.</text>
</comment>
<evidence type="ECO:0000256" key="2">
    <source>
        <dbReference type="ARBA" id="ARBA00023002"/>
    </source>
</evidence>
<dbReference type="InterPro" id="IPR036291">
    <property type="entry name" value="NAD(P)-bd_dom_sf"/>
</dbReference>
<dbReference type="PRINTS" id="PR00080">
    <property type="entry name" value="SDRFAMILY"/>
</dbReference>
<gene>
    <name evidence="3" type="ORF">D3272_04485</name>
</gene>
<organism evidence="3 4">
    <name type="scientific">Lichenibacterium ramalinae</name>
    <dbReference type="NCBI Taxonomy" id="2316527"/>
    <lineage>
        <taxon>Bacteria</taxon>
        <taxon>Pseudomonadati</taxon>
        <taxon>Pseudomonadota</taxon>
        <taxon>Alphaproteobacteria</taxon>
        <taxon>Hyphomicrobiales</taxon>
        <taxon>Lichenihabitantaceae</taxon>
        <taxon>Lichenibacterium</taxon>
    </lineage>
</organism>
<dbReference type="EC" id="1.1.1.47" evidence="3"/>
<evidence type="ECO:0000313" key="3">
    <source>
        <dbReference type="EMBL" id="RYB06599.1"/>
    </source>
</evidence>
<dbReference type="SUPFAM" id="SSF51735">
    <property type="entry name" value="NAD(P)-binding Rossmann-fold domains"/>
    <property type="match status" value="1"/>
</dbReference>
<reference evidence="3 4" key="2">
    <citation type="submission" date="2019-02" db="EMBL/GenBank/DDBJ databases">
        <title>'Lichenibacterium ramalinii' gen. nov. sp. nov., 'Lichenibacterium minor' gen. nov. sp. nov.</title>
        <authorList>
            <person name="Pankratov T."/>
        </authorList>
    </citation>
    <scope>NUCLEOTIDE SEQUENCE [LARGE SCALE GENOMIC DNA]</scope>
    <source>
        <strain evidence="3 4">RmlP001</strain>
    </source>
</reference>
<accession>A0A4Q2RHK1</accession>
<dbReference type="Pfam" id="PF13561">
    <property type="entry name" value="adh_short_C2"/>
    <property type="match status" value="1"/>
</dbReference>
<sequence length="256" mass="26952">MILDRFRLDGKVAVVTGAARGIGQAIARALCEAGAEVILSDIDRLAVLAAARELEGRGFKATPMTLDVTDSPAVEAAAIETARRHGRVDILVNNAGIGSLGAAIDMGDDDWRRILDVNTNAVFWCSRAFGRHMVARRAGAIVNIGSMSGQIVNRGFAAAHYMVSKAGVHQVTKALAVEWAEAGVRVNAVAPGYTATSQTELLRSRPDLRDTCLATTPMGRFADPAEIASAVLFLASDAASYCTGTILTVDGGHTCW</sequence>
<dbReference type="PANTHER" id="PTHR42760:SF115">
    <property type="entry name" value="3-OXOACYL-[ACYL-CARRIER-PROTEIN] REDUCTASE FABG"/>
    <property type="match status" value="1"/>
</dbReference>
<evidence type="ECO:0000256" key="1">
    <source>
        <dbReference type="ARBA" id="ARBA00006484"/>
    </source>
</evidence>
<dbReference type="InterPro" id="IPR002347">
    <property type="entry name" value="SDR_fam"/>
</dbReference>
<dbReference type="OrthoDB" id="9805986at2"/>
<dbReference type="AlphaFoldDB" id="A0A4Q2RHK1"/>
<proteinExistence type="inferred from homology"/>
<protein>
    <submittedName>
        <fullName evidence="3">Glucose 1-dehydrogenase</fullName>
        <ecNumber evidence="3">1.1.1.47</ecNumber>
    </submittedName>
</protein>
<dbReference type="Gene3D" id="3.40.50.720">
    <property type="entry name" value="NAD(P)-binding Rossmann-like Domain"/>
    <property type="match status" value="1"/>
</dbReference>
<dbReference type="GO" id="GO:0047936">
    <property type="term" value="F:glucose 1-dehydrogenase [NAD(P)+] activity"/>
    <property type="evidence" value="ECO:0007669"/>
    <property type="project" value="UniProtKB-EC"/>
</dbReference>
<comment type="caution">
    <text evidence="3">The sequence shown here is derived from an EMBL/GenBank/DDBJ whole genome shotgun (WGS) entry which is preliminary data.</text>
</comment>
<keyword evidence="2 3" id="KW-0560">Oxidoreductase</keyword>